<feature type="domain" description="Methyltransferase" evidence="3">
    <location>
        <begin position="50"/>
        <end position="140"/>
    </location>
</feature>
<keyword evidence="5" id="KW-1185">Reference proteome</keyword>
<dbReference type="RefSeq" id="WP_203920433.1">
    <property type="nucleotide sequence ID" value="NZ_BONZ01000048.1"/>
</dbReference>
<proteinExistence type="predicted"/>
<dbReference type="Proteomes" id="UP000642748">
    <property type="component" value="Unassembled WGS sequence"/>
</dbReference>
<dbReference type="EMBL" id="BONZ01000048">
    <property type="protein sequence ID" value="GIH16861.1"/>
    <property type="molecule type" value="Genomic_DNA"/>
</dbReference>
<dbReference type="Pfam" id="PF13649">
    <property type="entry name" value="Methyltransf_25"/>
    <property type="match status" value="1"/>
</dbReference>
<organism evidence="4 5">
    <name type="scientific">Rugosimonospora africana</name>
    <dbReference type="NCBI Taxonomy" id="556532"/>
    <lineage>
        <taxon>Bacteria</taxon>
        <taxon>Bacillati</taxon>
        <taxon>Actinomycetota</taxon>
        <taxon>Actinomycetes</taxon>
        <taxon>Micromonosporales</taxon>
        <taxon>Micromonosporaceae</taxon>
        <taxon>Rugosimonospora</taxon>
    </lineage>
</organism>
<dbReference type="Gene3D" id="3.40.50.150">
    <property type="entry name" value="Vaccinia Virus protein VP39"/>
    <property type="match status" value="1"/>
</dbReference>
<sequence length="221" mass="24117">MASFQHPSVGYDDRAQRYADRFQDEALPMFPLDRNMIRMLVDLVGPHPRVLDAGCGAGQVTKMLRNWGCDACGIDAAEKLIELARGAYPGLEFTVGDLRALPYRDEDFDAVVARYSVIHTEPVEVPSVLAEFTRVLRPGGCLLVEFQAAGGGPTQPFDHAAAPAWAWNADEFAALLNHAGLVERARLVCPAQPDLRYAPTPEAHLLFRKPGPSLSPEPQAA</sequence>
<evidence type="ECO:0000313" key="5">
    <source>
        <dbReference type="Proteomes" id="UP000642748"/>
    </source>
</evidence>
<keyword evidence="1 4" id="KW-0489">Methyltransferase</keyword>
<dbReference type="PANTHER" id="PTHR43861:SF1">
    <property type="entry name" value="TRANS-ACONITATE 2-METHYLTRANSFERASE"/>
    <property type="match status" value="1"/>
</dbReference>
<evidence type="ECO:0000313" key="4">
    <source>
        <dbReference type="EMBL" id="GIH16861.1"/>
    </source>
</evidence>
<dbReference type="InterPro" id="IPR041698">
    <property type="entry name" value="Methyltransf_25"/>
</dbReference>
<dbReference type="CDD" id="cd02440">
    <property type="entry name" value="AdoMet_MTases"/>
    <property type="match status" value="1"/>
</dbReference>
<comment type="caution">
    <text evidence="4">The sequence shown here is derived from an EMBL/GenBank/DDBJ whole genome shotgun (WGS) entry which is preliminary data.</text>
</comment>
<keyword evidence="2" id="KW-0808">Transferase</keyword>
<accession>A0A8J3QUS0</accession>
<reference evidence="4" key="1">
    <citation type="submission" date="2021-01" db="EMBL/GenBank/DDBJ databases">
        <title>Whole genome shotgun sequence of Rugosimonospora africana NBRC 104875.</title>
        <authorList>
            <person name="Komaki H."/>
            <person name="Tamura T."/>
        </authorList>
    </citation>
    <scope>NUCLEOTIDE SEQUENCE</scope>
    <source>
        <strain evidence="4">NBRC 104875</strain>
    </source>
</reference>
<evidence type="ECO:0000259" key="3">
    <source>
        <dbReference type="Pfam" id="PF13649"/>
    </source>
</evidence>
<dbReference type="InterPro" id="IPR029063">
    <property type="entry name" value="SAM-dependent_MTases_sf"/>
</dbReference>
<dbReference type="GO" id="GO:0032259">
    <property type="term" value="P:methylation"/>
    <property type="evidence" value="ECO:0007669"/>
    <property type="project" value="UniProtKB-KW"/>
</dbReference>
<evidence type="ECO:0000256" key="1">
    <source>
        <dbReference type="ARBA" id="ARBA00022603"/>
    </source>
</evidence>
<name>A0A8J3QUS0_9ACTN</name>
<protein>
    <submittedName>
        <fullName evidence="4">Methyltransferase</fullName>
    </submittedName>
</protein>
<dbReference type="AlphaFoldDB" id="A0A8J3QUS0"/>
<dbReference type="GO" id="GO:0008168">
    <property type="term" value="F:methyltransferase activity"/>
    <property type="evidence" value="ECO:0007669"/>
    <property type="project" value="UniProtKB-KW"/>
</dbReference>
<dbReference type="PANTHER" id="PTHR43861">
    <property type="entry name" value="TRANS-ACONITATE 2-METHYLTRANSFERASE-RELATED"/>
    <property type="match status" value="1"/>
</dbReference>
<evidence type="ECO:0000256" key="2">
    <source>
        <dbReference type="ARBA" id="ARBA00022679"/>
    </source>
</evidence>
<gene>
    <name evidence="4" type="ORF">Raf01_50330</name>
</gene>
<dbReference type="SUPFAM" id="SSF53335">
    <property type="entry name" value="S-adenosyl-L-methionine-dependent methyltransferases"/>
    <property type="match status" value="1"/>
</dbReference>